<dbReference type="OMA" id="SATMFMA"/>
<dbReference type="GeneID" id="5715581"/>
<dbReference type="InterPro" id="IPR011009">
    <property type="entry name" value="Kinase-like_dom_sf"/>
</dbReference>
<sequence length="522" mass="56469">MVSYEEVAAAFNAAAEPLGVGGDKVGLSRALSSLTFLAVLGFLASLPAIIKFVRPLSQSKDRSYAVALAMIGDDPGAPPPATAPELRRFLEQRLGRRLPLDRTVFEWLRGDASNHRVLHLVEANSETYTLSATMFMALSPGPPSNSKIALAITMAPLIDAIFRQLQALTGLLPHRLGYNTTDPSGASLRPDFCLWVDNTLVFKGEVQASSSNMRVAVQELGTKMGDVWSPIAFGNLPYLPCYAAAGQQLQFFVVLKDQPRHPVPISKRFDVAVMADRIEVVHHTVNLFRLLCWGLRPLLPLYPVAVGDVLERGDGTTITILADRVVKKINNFASNNKGVEFDDLANVYSATCHAEGLIHAVEAPTLRKGTYKVALAPLGNTCRPGNEGELRQAIQAVLRGVAALHRAGYVHRDIRWDNVLCIGQGSWILSDLESVARAPARAASKGGFRAACWTSDTLDECGMYTTASDVQLVGRLMDTCSIFVLDAQGEELRAQLTASAASSRPSAEQALRHPWFFAGGAP</sequence>
<keyword evidence="3" id="KW-1185">Reference proteome</keyword>
<dbReference type="RefSeq" id="XP_042928736.1">
    <property type="nucleotide sequence ID" value="XM_043058822.1"/>
</dbReference>
<dbReference type="Gramene" id="PNW88727">
    <property type="protein sequence ID" value="PNW88727"/>
    <property type="gene ID" value="CHLRE_01g041800v5"/>
</dbReference>
<dbReference type="InterPro" id="IPR000719">
    <property type="entry name" value="Prot_kinase_dom"/>
</dbReference>
<protein>
    <recommendedName>
        <fullName evidence="1">Protein kinase domain-containing protein</fullName>
    </recommendedName>
</protein>
<dbReference type="RefSeq" id="XP_001689693.2">
    <property type="nucleotide sequence ID" value="XM_001689641.2"/>
</dbReference>
<dbReference type="Gene3D" id="1.10.510.10">
    <property type="entry name" value="Transferase(Phosphotransferase) domain 1"/>
    <property type="match status" value="1"/>
</dbReference>
<dbReference type="GO" id="GO:0005524">
    <property type="term" value="F:ATP binding"/>
    <property type="evidence" value="ECO:0007669"/>
    <property type="project" value="InterPro"/>
</dbReference>
<dbReference type="AlphaFoldDB" id="A0A2K3E7J7"/>
<proteinExistence type="predicted"/>
<reference evidence="2 3" key="1">
    <citation type="journal article" date="2007" name="Science">
        <title>The Chlamydomonas genome reveals the evolution of key animal and plant functions.</title>
        <authorList>
            <person name="Merchant S.S."/>
            <person name="Prochnik S.E."/>
            <person name="Vallon O."/>
            <person name="Harris E.H."/>
            <person name="Karpowicz S.J."/>
            <person name="Witman G.B."/>
            <person name="Terry A."/>
            <person name="Salamov A."/>
            <person name="Fritz-Laylin L.K."/>
            <person name="Marechal-Drouard L."/>
            <person name="Marshall W.F."/>
            <person name="Qu L.H."/>
            <person name="Nelson D.R."/>
            <person name="Sanderfoot A.A."/>
            <person name="Spalding M.H."/>
            <person name="Kapitonov V.V."/>
            <person name="Ren Q."/>
            <person name="Ferris P."/>
            <person name="Lindquist E."/>
            <person name="Shapiro H."/>
            <person name="Lucas S.M."/>
            <person name="Grimwood J."/>
            <person name="Schmutz J."/>
            <person name="Cardol P."/>
            <person name="Cerutti H."/>
            <person name="Chanfreau G."/>
            <person name="Chen C.L."/>
            <person name="Cognat V."/>
            <person name="Croft M.T."/>
            <person name="Dent R."/>
            <person name="Dutcher S."/>
            <person name="Fernandez E."/>
            <person name="Fukuzawa H."/>
            <person name="Gonzalez-Ballester D."/>
            <person name="Gonzalez-Halphen D."/>
            <person name="Hallmann A."/>
            <person name="Hanikenne M."/>
            <person name="Hippler M."/>
            <person name="Inwood W."/>
            <person name="Jabbari K."/>
            <person name="Kalanon M."/>
            <person name="Kuras R."/>
            <person name="Lefebvre P.A."/>
            <person name="Lemaire S.D."/>
            <person name="Lobanov A.V."/>
            <person name="Lohr M."/>
            <person name="Manuell A."/>
            <person name="Meier I."/>
            <person name="Mets L."/>
            <person name="Mittag M."/>
            <person name="Mittelmeier T."/>
            <person name="Moroney J.V."/>
            <person name="Moseley J."/>
            <person name="Napoli C."/>
            <person name="Nedelcu A.M."/>
            <person name="Niyogi K."/>
            <person name="Novoselov S.V."/>
            <person name="Paulsen I.T."/>
            <person name="Pazour G."/>
            <person name="Purton S."/>
            <person name="Ral J.P."/>
            <person name="Riano-Pachon D.M."/>
            <person name="Riekhof W."/>
            <person name="Rymarquis L."/>
            <person name="Schroda M."/>
            <person name="Stern D."/>
            <person name="Umen J."/>
            <person name="Willows R."/>
            <person name="Wilson N."/>
            <person name="Zimmer S.L."/>
            <person name="Allmer J."/>
            <person name="Balk J."/>
            <person name="Bisova K."/>
            <person name="Chen C.J."/>
            <person name="Elias M."/>
            <person name="Gendler K."/>
            <person name="Hauser C."/>
            <person name="Lamb M.R."/>
            <person name="Ledford H."/>
            <person name="Long J.C."/>
            <person name="Minagawa J."/>
            <person name="Page M.D."/>
            <person name="Pan J."/>
            <person name="Pootakham W."/>
            <person name="Roje S."/>
            <person name="Rose A."/>
            <person name="Stahlberg E."/>
            <person name="Terauchi A.M."/>
            <person name="Yang P."/>
            <person name="Ball S."/>
            <person name="Bowler C."/>
            <person name="Dieckmann C.L."/>
            <person name="Gladyshev V.N."/>
            <person name="Green P."/>
            <person name="Jorgensen R."/>
            <person name="Mayfield S."/>
            <person name="Mueller-Roeber B."/>
            <person name="Rajamani S."/>
            <person name="Sayre R.T."/>
            <person name="Brokstein P."/>
            <person name="Dubchak I."/>
            <person name="Goodstein D."/>
            <person name="Hornick L."/>
            <person name="Huang Y.W."/>
            <person name="Jhaveri J."/>
            <person name="Luo Y."/>
            <person name="Martinez D."/>
            <person name="Ngau W.C."/>
            <person name="Otillar B."/>
            <person name="Poliakov A."/>
            <person name="Porter A."/>
            <person name="Szajkowski L."/>
            <person name="Werner G."/>
            <person name="Zhou K."/>
            <person name="Grigoriev I.V."/>
            <person name="Rokhsar D.S."/>
            <person name="Grossman A.R."/>
        </authorList>
    </citation>
    <scope>NUCLEOTIDE SEQUENCE [LARGE SCALE GENOMIC DNA]</scope>
    <source>
        <strain evidence="3">CC-503</strain>
        <strain evidence="2">CC-503 cw92 mt+</strain>
    </source>
</reference>
<dbReference type="GO" id="GO:0004672">
    <property type="term" value="F:protein kinase activity"/>
    <property type="evidence" value="ECO:0007669"/>
    <property type="project" value="InterPro"/>
</dbReference>
<dbReference type="OrthoDB" id="541922at2759"/>
<accession>A0A2K3E7J7</accession>
<reference evidence="2" key="2">
    <citation type="submission" date="2017-07" db="EMBL/GenBank/DDBJ databases">
        <title>WGS assembly of Chlamydomonas reinhardtii.</title>
        <authorList>
            <consortium name="Chlamydomonas Annotation Team"/>
            <consortium name="JGI Annotation Team"/>
            <person name="Merchant S.S."/>
            <person name="Prochnik S.E."/>
            <person name="Vallon O."/>
            <person name="Harris E.H."/>
            <person name="Karpowicz S.J."/>
            <person name="Witman G.B."/>
            <person name="Terry A."/>
            <person name="Salamov A."/>
            <person name="Fritz-Laylin L.K."/>
            <person name="Marechal-Drouard L."/>
            <person name="Marshall W.F."/>
            <person name="Qu L.H."/>
            <person name="Nelson D.R."/>
            <person name="Sanderfoot A.A."/>
            <person name="Spalding M.H."/>
            <person name="Kapitonov V.V."/>
            <person name="Ren Q."/>
            <person name="Ferris P."/>
            <person name="Lindquist E."/>
            <person name="Shapiro H."/>
            <person name="Lucas S.M."/>
            <person name="Grimwood J."/>
            <person name="Schmutz J."/>
            <person name="Grigoriev I.V."/>
            <person name="Rokhsar D.S."/>
        </authorList>
    </citation>
    <scope>NUCLEOTIDE SEQUENCE</scope>
    <source>
        <strain evidence="2">CC-503 cw92 mt+</strain>
    </source>
</reference>
<gene>
    <name evidence="2" type="ORF">CHLRE_01g041800v5</name>
</gene>
<name>A0A2K3E7J7_CHLRE</name>
<organism evidence="2 3">
    <name type="scientific">Chlamydomonas reinhardtii</name>
    <name type="common">Chlamydomonas smithii</name>
    <dbReference type="NCBI Taxonomy" id="3055"/>
    <lineage>
        <taxon>Eukaryota</taxon>
        <taxon>Viridiplantae</taxon>
        <taxon>Chlorophyta</taxon>
        <taxon>core chlorophytes</taxon>
        <taxon>Chlorophyceae</taxon>
        <taxon>CS clade</taxon>
        <taxon>Chlamydomonadales</taxon>
        <taxon>Chlamydomonadaceae</taxon>
        <taxon>Chlamydomonas</taxon>
    </lineage>
</organism>
<dbReference type="SUPFAM" id="SSF56112">
    <property type="entry name" value="Protein kinase-like (PK-like)"/>
    <property type="match status" value="1"/>
</dbReference>
<feature type="domain" description="Protein kinase" evidence="1">
    <location>
        <begin position="304"/>
        <end position="516"/>
    </location>
</feature>
<dbReference type="KEGG" id="cre:CHLRE_01g041800v5"/>
<dbReference type="EMBL" id="CM008962">
    <property type="protein sequence ID" value="PNW88727.1"/>
    <property type="molecule type" value="Genomic_DNA"/>
</dbReference>
<evidence type="ECO:0000313" key="2">
    <source>
        <dbReference type="EMBL" id="PNW88727.1"/>
    </source>
</evidence>
<dbReference type="SMART" id="SM00220">
    <property type="entry name" value="S_TKc"/>
    <property type="match status" value="1"/>
</dbReference>
<dbReference type="ExpressionAtlas" id="A0A2K3E7J7">
    <property type="expression patterns" value="baseline"/>
</dbReference>
<dbReference type="EMBL" id="CM008962">
    <property type="protein sequence ID" value="PNW88728.1"/>
    <property type="molecule type" value="Genomic_DNA"/>
</dbReference>
<evidence type="ECO:0000313" key="3">
    <source>
        <dbReference type="Proteomes" id="UP000006906"/>
    </source>
</evidence>
<evidence type="ECO:0000259" key="1">
    <source>
        <dbReference type="SMART" id="SM00220"/>
    </source>
</evidence>
<dbReference type="PaxDb" id="3055-EDP09431"/>
<dbReference type="Proteomes" id="UP000006906">
    <property type="component" value="Chromosome 1"/>
</dbReference>
<dbReference type="Gramene" id="PNW88728">
    <property type="protein sequence ID" value="PNW88728"/>
    <property type="gene ID" value="CHLRE_01g041800v5"/>
</dbReference>